<dbReference type="Proteomes" id="UP000192660">
    <property type="component" value="Unassembled WGS sequence"/>
</dbReference>
<dbReference type="PROSITE" id="PS50987">
    <property type="entry name" value="HTH_ARSR_2"/>
    <property type="match status" value="1"/>
</dbReference>
<dbReference type="InterPro" id="IPR001845">
    <property type="entry name" value="HTH_ArsR_DNA-bd_dom"/>
</dbReference>
<dbReference type="Pfam" id="PF01022">
    <property type="entry name" value="HTH_5"/>
    <property type="match status" value="1"/>
</dbReference>
<dbReference type="InterPro" id="IPR011991">
    <property type="entry name" value="ArsR-like_HTH"/>
</dbReference>
<dbReference type="InterPro" id="IPR036390">
    <property type="entry name" value="WH_DNA-bd_sf"/>
</dbReference>
<keyword evidence="2" id="KW-0238">DNA-binding</keyword>
<reference evidence="6" key="1">
    <citation type="submission" date="2017-04" db="EMBL/GenBank/DDBJ databases">
        <authorList>
            <person name="Varghese N."/>
            <person name="Submissions S."/>
        </authorList>
    </citation>
    <scope>NUCLEOTIDE SEQUENCE [LARGE SCALE GENOMIC DNA]</scope>
    <source>
        <strain evidence="6">DSM 9293</strain>
    </source>
</reference>
<protein>
    <submittedName>
        <fullName evidence="5">Transcriptional regulator, ArsR family</fullName>
    </submittedName>
</protein>
<dbReference type="SUPFAM" id="SSF46785">
    <property type="entry name" value="Winged helix' DNA-binding domain"/>
    <property type="match status" value="1"/>
</dbReference>
<name>A0A1W1W7J7_SULTA</name>
<keyword evidence="6" id="KW-1185">Reference proteome</keyword>
<gene>
    <name evidence="5" type="ORF">SAMN00768000_0476</name>
</gene>
<keyword evidence="1" id="KW-0805">Transcription regulation</keyword>
<dbReference type="PRINTS" id="PR00778">
    <property type="entry name" value="HTHARSR"/>
</dbReference>
<accession>A0A1W1W7J7</accession>
<dbReference type="GO" id="GO:0003700">
    <property type="term" value="F:DNA-binding transcription factor activity"/>
    <property type="evidence" value="ECO:0007669"/>
    <property type="project" value="InterPro"/>
</dbReference>
<dbReference type="InterPro" id="IPR036388">
    <property type="entry name" value="WH-like_DNA-bd_sf"/>
</dbReference>
<sequence length="125" mass="13852">MFFSLSGAQQEDLLAAFWQALSNPIRLRVLDTLRTQGPLNVSQLVQQLEMGQGHLSNHLTCLKSCGLVRAEAHGRYVFYSLSDERVSILLDVSRAMLHDHLLGIASCHFVKPSDTQDADNVPHPG</sequence>
<feature type="domain" description="HTH arsR-type" evidence="4">
    <location>
        <begin position="6"/>
        <end position="101"/>
    </location>
</feature>
<evidence type="ECO:0000259" key="4">
    <source>
        <dbReference type="PROSITE" id="PS50987"/>
    </source>
</evidence>
<dbReference type="NCBIfam" id="NF033788">
    <property type="entry name" value="HTH_metalloreg"/>
    <property type="match status" value="1"/>
</dbReference>
<dbReference type="CDD" id="cd00090">
    <property type="entry name" value="HTH_ARSR"/>
    <property type="match status" value="1"/>
</dbReference>
<dbReference type="GO" id="GO:0003677">
    <property type="term" value="F:DNA binding"/>
    <property type="evidence" value="ECO:0007669"/>
    <property type="project" value="UniProtKB-KW"/>
</dbReference>
<dbReference type="STRING" id="28034.BFX07_03265"/>
<proteinExistence type="predicted"/>
<organism evidence="5 6">
    <name type="scientific">Sulfobacillus thermosulfidooxidans (strain DSM 9293 / VKM B-1269 / AT-1)</name>
    <dbReference type="NCBI Taxonomy" id="929705"/>
    <lineage>
        <taxon>Bacteria</taxon>
        <taxon>Bacillati</taxon>
        <taxon>Bacillota</taxon>
        <taxon>Clostridia</taxon>
        <taxon>Eubacteriales</taxon>
        <taxon>Clostridiales Family XVII. Incertae Sedis</taxon>
        <taxon>Sulfobacillus</taxon>
    </lineage>
</organism>
<evidence type="ECO:0000256" key="3">
    <source>
        <dbReference type="ARBA" id="ARBA00023163"/>
    </source>
</evidence>
<dbReference type="SMART" id="SM00418">
    <property type="entry name" value="HTH_ARSR"/>
    <property type="match status" value="1"/>
</dbReference>
<evidence type="ECO:0000313" key="6">
    <source>
        <dbReference type="Proteomes" id="UP000192660"/>
    </source>
</evidence>
<keyword evidence="3" id="KW-0804">Transcription</keyword>
<evidence type="ECO:0000256" key="2">
    <source>
        <dbReference type="ARBA" id="ARBA00023125"/>
    </source>
</evidence>
<dbReference type="AlphaFoldDB" id="A0A1W1W7J7"/>
<evidence type="ECO:0000256" key="1">
    <source>
        <dbReference type="ARBA" id="ARBA00023015"/>
    </source>
</evidence>
<evidence type="ECO:0000313" key="5">
    <source>
        <dbReference type="EMBL" id="SMC02256.1"/>
    </source>
</evidence>
<dbReference type="InterPro" id="IPR051011">
    <property type="entry name" value="Metal_resp_trans_reg"/>
</dbReference>
<dbReference type="PANTHER" id="PTHR43132:SF2">
    <property type="entry name" value="ARSENICAL RESISTANCE OPERON REPRESSOR ARSR-RELATED"/>
    <property type="match status" value="1"/>
</dbReference>
<dbReference type="OrthoDB" id="9798835at2"/>
<dbReference type="RefSeq" id="WP_020376350.1">
    <property type="nucleotide sequence ID" value="NZ_FWWY01000001.1"/>
</dbReference>
<dbReference type="Gene3D" id="1.10.10.10">
    <property type="entry name" value="Winged helix-like DNA-binding domain superfamily/Winged helix DNA-binding domain"/>
    <property type="match status" value="1"/>
</dbReference>
<dbReference type="PANTHER" id="PTHR43132">
    <property type="entry name" value="ARSENICAL RESISTANCE OPERON REPRESSOR ARSR-RELATED"/>
    <property type="match status" value="1"/>
</dbReference>
<dbReference type="EMBL" id="FWWY01000001">
    <property type="protein sequence ID" value="SMC02256.1"/>
    <property type="molecule type" value="Genomic_DNA"/>
</dbReference>